<keyword evidence="5" id="KW-0808">Transferase</keyword>
<dbReference type="RefSeq" id="WP_080829125.1">
    <property type="nucleotide sequence ID" value="NZ_CP039889.1"/>
</dbReference>
<dbReference type="Pfam" id="PF02518">
    <property type="entry name" value="HATPase_c"/>
    <property type="match status" value="1"/>
</dbReference>
<proteinExistence type="predicted"/>
<dbReference type="CDD" id="cd00075">
    <property type="entry name" value="HATPase"/>
    <property type="match status" value="1"/>
</dbReference>
<dbReference type="PROSITE" id="PS50109">
    <property type="entry name" value="HIS_KIN"/>
    <property type="match status" value="1"/>
</dbReference>
<dbReference type="Gene3D" id="1.10.287.130">
    <property type="match status" value="1"/>
</dbReference>
<evidence type="ECO:0000256" key="8">
    <source>
        <dbReference type="ARBA" id="ARBA00022989"/>
    </source>
</evidence>
<evidence type="ECO:0000256" key="1">
    <source>
        <dbReference type="ARBA" id="ARBA00000085"/>
    </source>
</evidence>
<gene>
    <name evidence="13" type="ORF">CFBP5877_19250</name>
</gene>
<comment type="subcellular location">
    <subcellularLocation>
        <location evidence="2">Membrane</location>
        <topology evidence="2">Multi-pass membrane protein</topology>
    </subcellularLocation>
</comment>
<dbReference type="SUPFAM" id="SSF55874">
    <property type="entry name" value="ATPase domain of HSP90 chaperone/DNA topoisomerase II/histidine kinase"/>
    <property type="match status" value="1"/>
</dbReference>
<evidence type="ECO:0000256" key="11">
    <source>
        <dbReference type="SAM" id="Phobius"/>
    </source>
</evidence>
<dbReference type="SMART" id="SM00387">
    <property type="entry name" value="HATPase_c"/>
    <property type="match status" value="1"/>
</dbReference>
<dbReference type="GO" id="GO:0005886">
    <property type="term" value="C:plasma membrane"/>
    <property type="evidence" value="ECO:0007669"/>
    <property type="project" value="TreeGrafter"/>
</dbReference>
<keyword evidence="7 13" id="KW-0418">Kinase</keyword>
<comment type="catalytic activity">
    <reaction evidence="1">
        <text>ATP + protein L-histidine = ADP + protein N-phospho-L-histidine.</text>
        <dbReference type="EC" id="2.7.13.3"/>
    </reaction>
</comment>
<dbReference type="PRINTS" id="PR00344">
    <property type="entry name" value="BCTRLSENSOR"/>
</dbReference>
<dbReference type="SMART" id="SM00388">
    <property type="entry name" value="HisKA"/>
    <property type="match status" value="1"/>
</dbReference>
<dbReference type="EMBL" id="CP039898">
    <property type="protein sequence ID" value="QCL81271.1"/>
    <property type="molecule type" value="Genomic_DNA"/>
</dbReference>
<evidence type="ECO:0000256" key="3">
    <source>
        <dbReference type="ARBA" id="ARBA00012438"/>
    </source>
</evidence>
<evidence type="ECO:0000256" key="10">
    <source>
        <dbReference type="ARBA" id="ARBA00023136"/>
    </source>
</evidence>
<dbReference type="Pfam" id="PF00512">
    <property type="entry name" value="HisKA"/>
    <property type="match status" value="1"/>
</dbReference>
<keyword evidence="8 11" id="KW-1133">Transmembrane helix</keyword>
<evidence type="ECO:0000256" key="4">
    <source>
        <dbReference type="ARBA" id="ARBA00022553"/>
    </source>
</evidence>
<reference evidence="13 14" key="1">
    <citation type="submission" date="2019-04" db="EMBL/GenBank/DDBJ databases">
        <title>Complete genome sequence of Agrobacterium tumefaciens CFBP5877.</title>
        <authorList>
            <person name="Huang Y.-Y."/>
            <person name="Chiang H.-Y."/>
            <person name="Chou L."/>
            <person name="Lai E.-M."/>
            <person name="Kuo C.-H."/>
        </authorList>
    </citation>
    <scope>NUCLEOTIDE SEQUENCE [LARGE SCALE GENOMIC DNA]</scope>
    <source>
        <strain evidence="13 14">CFBP5877</strain>
    </source>
</reference>
<dbReference type="AlphaFoldDB" id="A0AAE6BG72"/>
<dbReference type="InterPro" id="IPR005467">
    <property type="entry name" value="His_kinase_dom"/>
</dbReference>
<evidence type="ECO:0000259" key="12">
    <source>
        <dbReference type="PROSITE" id="PS50109"/>
    </source>
</evidence>
<feature type="transmembrane region" description="Helical" evidence="11">
    <location>
        <begin position="12"/>
        <end position="36"/>
    </location>
</feature>
<dbReference type="InterPro" id="IPR036890">
    <property type="entry name" value="HATPase_C_sf"/>
</dbReference>
<keyword evidence="9" id="KW-0902">Two-component regulatory system</keyword>
<evidence type="ECO:0000256" key="6">
    <source>
        <dbReference type="ARBA" id="ARBA00022692"/>
    </source>
</evidence>
<dbReference type="Gene3D" id="3.30.565.10">
    <property type="entry name" value="Histidine kinase-like ATPase, C-terminal domain"/>
    <property type="match status" value="1"/>
</dbReference>
<protein>
    <recommendedName>
        <fullName evidence="3">histidine kinase</fullName>
        <ecNumber evidence="3">2.7.13.3</ecNumber>
    </recommendedName>
</protein>
<dbReference type="PANTHER" id="PTHR45436:SF15">
    <property type="entry name" value="SENSOR HISTIDINE KINASE CUSS"/>
    <property type="match status" value="1"/>
</dbReference>
<dbReference type="InterPro" id="IPR003594">
    <property type="entry name" value="HATPase_dom"/>
</dbReference>
<feature type="transmembrane region" description="Helical" evidence="11">
    <location>
        <begin position="167"/>
        <end position="192"/>
    </location>
</feature>
<sequence length="453" mass="49742">MKPAKRKSLKRRLTIQLLLFQIGSLFIFSAAFVAYLSSGGVGSALLSPQAAQITANALARDNNGRLVLRETNEFAELRRNMPDFWFVAVGETGEIVQGGQVPEAFSNMDQQLSDTNFKLSDIRDAALSYSYLAVMRIAIVRRVSGPEGEFAMIGQGGPFSMTFPVLLFSNILIMPFLILMSAVTIVTIPWIIRKEFFALSAIARTAETIDIDKRGYRLPDGNIPREVQPLVHAVNGALQRLDDGYERHKRFILDAAHELRTPVAILQTRVETLLEGPARNRILADASRIAVLAEQLLDLQRLDGQKAPLVPLDIVGLCRSVVADMAPLAISQGYNLSFEPEEEPILALADDASLQRALMNIVQNAIEHGGNRGTITIRVASNRVIEIADEGNGIPETERELVFDAFHRLRPKDRGTGLGLNLVQEIVRCHGGEISISDSSTGGACFRIALPYC</sequence>
<organism evidence="13 14">
    <name type="scientific">Agrobacterium tumefaciens</name>
    <dbReference type="NCBI Taxonomy" id="358"/>
    <lineage>
        <taxon>Bacteria</taxon>
        <taxon>Pseudomonadati</taxon>
        <taxon>Pseudomonadota</taxon>
        <taxon>Alphaproteobacteria</taxon>
        <taxon>Hyphomicrobiales</taxon>
        <taxon>Rhizobiaceae</taxon>
        <taxon>Rhizobium/Agrobacterium group</taxon>
        <taxon>Agrobacterium</taxon>
        <taxon>Agrobacterium tumefaciens complex</taxon>
    </lineage>
</organism>
<dbReference type="InterPro" id="IPR004358">
    <property type="entry name" value="Sig_transdc_His_kin-like_C"/>
</dbReference>
<name>A0AAE6BG72_AGRTU</name>
<dbReference type="Proteomes" id="UP000298579">
    <property type="component" value="Chromosome linear"/>
</dbReference>
<evidence type="ECO:0000256" key="5">
    <source>
        <dbReference type="ARBA" id="ARBA00022679"/>
    </source>
</evidence>
<keyword evidence="10 11" id="KW-0472">Membrane</keyword>
<evidence type="ECO:0000256" key="7">
    <source>
        <dbReference type="ARBA" id="ARBA00022777"/>
    </source>
</evidence>
<dbReference type="GO" id="GO:0000155">
    <property type="term" value="F:phosphorelay sensor kinase activity"/>
    <property type="evidence" value="ECO:0007669"/>
    <property type="project" value="InterPro"/>
</dbReference>
<evidence type="ECO:0000256" key="2">
    <source>
        <dbReference type="ARBA" id="ARBA00004141"/>
    </source>
</evidence>
<keyword evidence="4" id="KW-0597">Phosphoprotein</keyword>
<dbReference type="InterPro" id="IPR050428">
    <property type="entry name" value="TCS_sensor_his_kinase"/>
</dbReference>
<keyword evidence="6 11" id="KW-0812">Transmembrane</keyword>
<feature type="domain" description="Histidine kinase" evidence="12">
    <location>
        <begin position="254"/>
        <end position="453"/>
    </location>
</feature>
<dbReference type="InterPro" id="IPR003661">
    <property type="entry name" value="HisK_dim/P_dom"/>
</dbReference>
<accession>A0AAE6BG72</accession>
<evidence type="ECO:0000313" key="14">
    <source>
        <dbReference type="Proteomes" id="UP000298579"/>
    </source>
</evidence>
<dbReference type="EC" id="2.7.13.3" evidence="3"/>
<dbReference type="CDD" id="cd00082">
    <property type="entry name" value="HisKA"/>
    <property type="match status" value="1"/>
</dbReference>
<evidence type="ECO:0000256" key="9">
    <source>
        <dbReference type="ARBA" id="ARBA00023012"/>
    </source>
</evidence>
<dbReference type="PANTHER" id="PTHR45436">
    <property type="entry name" value="SENSOR HISTIDINE KINASE YKOH"/>
    <property type="match status" value="1"/>
</dbReference>
<evidence type="ECO:0000313" key="13">
    <source>
        <dbReference type="EMBL" id="QCL81271.1"/>
    </source>
</evidence>
<dbReference type="SUPFAM" id="SSF47384">
    <property type="entry name" value="Homodimeric domain of signal transducing histidine kinase"/>
    <property type="match status" value="1"/>
</dbReference>
<dbReference type="InterPro" id="IPR036097">
    <property type="entry name" value="HisK_dim/P_sf"/>
</dbReference>